<proteinExistence type="inferred from homology"/>
<feature type="transmembrane region" description="Helical" evidence="8">
    <location>
        <begin position="414"/>
        <end position="433"/>
    </location>
</feature>
<dbReference type="PROSITE" id="PS50850">
    <property type="entry name" value="MFS"/>
    <property type="match status" value="1"/>
</dbReference>
<dbReference type="PROSITE" id="PS00217">
    <property type="entry name" value="SUGAR_TRANSPORT_2"/>
    <property type="match status" value="1"/>
</dbReference>
<dbReference type="EMBL" id="AKHY01000140">
    <property type="protein sequence ID" value="EIT78252.1"/>
    <property type="molecule type" value="Genomic_DNA"/>
</dbReference>
<feature type="transmembrane region" description="Helical" evidence="8">
    <location>
        <begin position="320"/>
        <end position="340"/>
    </location>
</feature>
<evidence type="ECO:0000256" key="6">
    <source>
        <dbReference type="ARBA" id="ARBA00023136"/>
    </source>
</evidence>
<comment type="similarity">
    <text evidence="2 7">Belongs to the major facilitator superfamily. Sugar transporter (TC 2.A.1.1) family.</text>
</comment>
<comment type="caution">
    <text evidence="10">The sequence shown here is derived from an EMBL/GenBank/DDBJ whole genome shotgun (WGS) entry which is preliminary data.</text>
</comment>
<feature type="transmembrane region" description="Helical" evidence="8">
    <location>
        <begin position="282"/>
        <end position="300"/>
    </location>
</feature>
<evidence type="ECO:0000256" key="7">
    <source>
        <dbReference type="RuleBase" id="RU003346"/>
    </source>
</evidence>
<gene>
    <name evidence="10" type="ORF">Ao3042_05541</name>
</gene>
<feature type="transmembrane region" description="Helical" evidence="8">
    <location>
        <begin position="381"/>
        <end position="402"/>
    </location>
</feature>
<evidence type="ECO:0000256" key="1">
    <source>
        <dbReference type="ARBA" id="ARBA00004141"/>
    </source>
</evidence>
<comment type="subcellular location">
    <subcellularLocation>
        <location evidence="1">Membrane</location>
        <topology evidence="1">Multi-pass membrane protein</topology>
    </subcellularLocation>
</comment>
<dbReference type="OrthoDB" id="6612291at2759"/>
<reference evidence="10 11" key="1">
    <citation type="journal article" date="2012" name="Eukaryot. Cell">
        <title>Draft genome sequence of Aspergillus oryzae strain 3.042.</title>
        <authorList>
            <person name="Zhao G."/>
            <person name="Yao Y."/>
            <person name="Qi W."/>
            <person name="Wang C."/>
            <person name="Hou L."/>
            <person name="Zeng B."/>
            <person name="Cao X."/>
        </authorList>
    </citation>
    <scope>NUCLEOTIDE SEQUENCE [LARGE SCALE GENOMIC DNA]</scope>
    <source>
        <strain evidence="10 11">3.042</strain>
    </source>
</reference>
<dbReference type="GO" id="GO:0005351">
    <property type="term" value="F:carbohydrate:proton symporter activity"/>
    <property type="evidence" value="ECO:0007669"/>
    <property type="project" value="TreeGrafter"/>
</dbReference>
<evidence type="ECO:0000256" key="4">
    <source>
        <dbReference type="ARBA" id="ARBA00022692"/>
    </source>
</evidence>
<feature type="transmembrane region" description="Helical" evidence="8">
    <location>
        <begin position="194"/>
        <end position="215"/>
    </location>
</feature>
<evidence type="ECO:0000256" key="3">
    <source>
        <dbReference type="ARBA" id="ARBA00022448"/>
    </source>
</evidence>
<dbReference type="Gene3D" id="1.20.1250.20">
    <property type="entry name" value="MFS general substrate transporter like domains"/>
    <property type="match status" value="1"/>
</dbReference>
<keyword evidence="4 8" id="KW-0812">Transmembrane</keyword>
<dbReference type="PANTHER" id="PTHR48022:SF9">
    <property type="entry name" value="MAJOR FACILITATOR SUPERFAMILY (MFS) PROFILE DOMAIN-CONTAINING PROTEIN"/>
    <property type="match status" value="1"/>
</dbReference>
<dbReference type="InterPro" id="IPR036259">
    <property type="entry name" value="MFS_trans_sf"/>
</dbReference>
<feature type="transmembrane region" description="Helical" evidence="8">
    <location>
        <begin position="349"/>
        <end position="369"/>
    </location>
</feature>
<sequence length="517" mass="57227">MSPKDVLPLLPLRSQVVADVLNRSVVVCPARIKNMIRCRLPIDGFLFGYDSGIITSTISLATFKDYFGNPSGTVTGGVVSSFQGGAIAGTMVNMVFADKIGRKYSILVGAIISCLGCAIQAGAVAMSMLIVGRFIAGVAVGMLTATIPMYASELSEPQWRASLSGLLQWMLSWGYLVAQWLGYGCSFNTTEFSWRFPLAFQCIPGIILVVGIWFLNESPRWLMEKDRQEEARQVLMSLRKGKDPELIELEFQEIRDVILADRAMGEITWRSIISKPSWRRRLLLGCGVQAFGPLSGTNVINYYGPTIYNILGIDNHTSLMIIGISGALSVVYCTIGLYLLDKVGRIRPLLVSAAGLAAALLVNAVQAQYMDQSNTNQLRSMVAMNFVFSFFYTPLGIISWVYPAEIFPVEVRALGNAITTFTNWTVNLVFAQFSPNALDSVGFKYFYLFFVLNLIAFVCYWFFYPETKGRTLEQMDELFGDQIVPHALQDPEGAAAAMEKERALTDHVEFGENKSQV</sequence>
<dbReference type="PANTHER" id="PTHR48022">
    <property type="entry name" value="PLASTIDIC GLUCOSE TRANSPORTER 4"/>
    <property type="match status" value="1"/>
</dbReference>
<feature type="domain" description="Major facilitator superfamily (MFS) profile" evidence="9">
    <location>
        <begin position="36"/>
        <end position="468"/>
    </location>
</feature>
<dbReference type="InterPro" id="IPR020846">
    <property type="entry name" value="MFS_dom"/>
</dbReference>
<dbReference type="PRINTS" id="PR00171">
    <property type="entry name" value="SUGRTRNSPORT"/>
</dbReference>
<protein>
    <submittedName>
        <fullName evidence="10">Putative transporter</fullName>
    </submittedName>
</protein>
<dbReference type="InterPro" id="IPR003663">
    <property type="entry name" value="Sugar/inositol_transpt"/>
</dbReference>
<feature type="transmembrane region" description="Helical" evidence="8">
    <location>
        <begin position="130"/>
        <end position="151"/>
    </location>
</feature>
<keyword evidence="5 8" id="KW-1133">Transmembrane helix</keyword>
<accession>I8A0U9</accession>
<dbReference type="InterPro" id="IPR050360">
    <property type="entry name" value="MFS_Sugar_Transporters"/>
</dbReference>
<evidence type="ECO:0000256" key="8">
    <source>
        <dbReference type="SAM" id="Phobius"/>
    </source>
</evidence>
<dbReference type="GO" id="GO:0016020">
    <property type="term" value="C:membrane"/>
    <property type="evidence" value="ECO:0007669"/>
    <property type="project" value="UniProtKB-SubCell"/>
</dbReference>
<dbReference type="NCBIfam" id="TIGR00879">
    <property type="entry name" value="SP"/>
    <property type="match status" value="1"/>
</dbReference>
<keyword evidence="6 8" id="KW-0472">Membrane</keyword>
<organism evidence="10 11">
    <name type="scientific">Aspergillus oryzae (strain 3.042)</name>
    <name type="common">Yellow koji mold</name>
    <dbReference type="NCBI Taxonomy" id="1160506"/>
    <lineage>
        <taxon>Eukaryota</taxon>
        <taxon>Fungi</taxon>
        <taxon>Dikarya</taxon>
        <taxon>Ascomycota</taxon>
        <taxon>Pezizomycotina</taxon>
        <taxon>Eurotiomycetes</taxon>
        <taxon>Eurotiomycetidae</taxon>
        <taxon>Eurotiales</taxon>
        <taxon>Aspergillaceae</taxon>
        <taxon>Aspergillus</taxon>
        <taxon>Aspergillus subgen. Circumdati</taxon>
    </lineage>
</organism>
<keyword evidence="3 7" id="KW-0813">Transport</keyword>
<dbReference type="InterPro" id="IPR005828">
    <property type="entry name" value="MFS_sugar_transport-like"/>
</dbReference>
<dbReference type="InterPro" id="IPR005829">
    <property type="entry name" value="Sugar_transporter_CS"/>
</dbReference>
<dbReference type="FunFam" id="1.20.1250.20:FF:000090">
    <property type="entry name" value="MFS sugar transporter, putative"/>
    <property type="match status" value="1"/>
</dbReference>
<evidence type="ECO:0000259" key="9">
    <source>
        <dbReference type="PROSITE" id="PS50850"/>
    </source>
</evidence>
<evidence type="ECO:0000313" key="10">
    <source>
        <dbReference type="EMBL" id="EIT78252.1"/>
    </source>
</evidence>
<feature type="transmembrane region" description="Helical" evidence="8">
    <location>
        <begin position="445"/>
        <end position="464"/>
    </location>
</feature>
<dbReference type="Proteomes" id="UP000002812">
    <property type="component" value="Unassembled WGS sequence"/>
</dbReference>
<reference evidence="11" key="2">
    <citation type="submission" date="2012-06" db="EMBL/GenBank/DDBJ databases">
        <title>Comparative genomic analyses of Aspergillus oryzae 3.042 and A. oryzae RIB40 for soy-sauce fermentation.</title>
        <authorList>
            <person name="Zhao G."/>
            <person name="Hou L."/>
            <person name="Wang C."/>
            <person name="Cao X."/>
        </authorList>
    </citation>
    <scope>NUCLEOTIDE SEQUENCE [LARGE SCALE GENOMIC DNA]</scope>
    <source>
        <strain evidence="11">3.042</strain>
    </source>
</reference>
<name>I8A0U9_ASPO3</name>
<dbReference type="HOGENOM" id="CLU_001265_30_13_1"/>
<feature type="transmembrane region" description="Helical" evidence="8">
    <location>
        <begin position="163"/>
        <end position="182"/>
    </location>
</feature>
<evidence type="ECO:0000256" key="5">
    <source>
        <dbReference type="ARBA" id="ARBA00022989"/>
    </source>
</evidence>
<dbReference type="SUPFAM" id="SSF103473">
    <property type="entry name" value="MFS general substrate transporter"/>
    <property type="match status" value="1"/>
</dbReference>
<feature type="transmembrane region" description="Helical" evidence="8">
    <location>
        <begin position="104"/>
        <end position="124"/>
    </location>
</feature>
<dbReference type="AlphaFoldDB" id="I8A0U9"/>
<evidence type="ECO:0000256" key="2">
    <source>
        <dbReference type="ARBA" id="ARBA00010992"/>
    </source>
</evidence>
<evidence type="ECO:0000313" key="11">
    <source>
        <dbReference type="Proteomes" id="UP000002812"/>
    </source>
</evidence>
<dbReference type="Pfam" id="PF00083">
    <property type="entry name" value="Sugar_tr"/>
    <property type="match status" value="1"/>
</dbReference>